<organism evidence="1 2">
    <name type="scientific">Chitinophaga qingshengii</name>
    <dbReference type="NCBI Taxonomy" id="1569794"/>
    <lineage>
        <taxon>Bacteria</taxon>
        <taxon>Pseudomonadati</taxon>
        <taxon>Bacteroidota</taxon>
        <taxon>Chitinophagia</taxon>
        <taxon>Chitinophagales</taxon>
        <taxon>Chitinophagaceae</taxon>
        <taxon>Chitinophaga</taxon>
    </lineage>
</organism>
<gene>
    <name evidence="1" type="ORF">ICL07_25710</name>
</gene>
<evidence type="ECO:0008006" key="3">
    <source>
        <dbReference type="Google" id="ProtNLM"/>
    </source>
</evidence>
<dbReference type="RefSeq" id="WP_188090929.1">
    <property type="nucleotide sequence ID" value="NZ_JACVFC010000004.1"/>
</dbReference>
<accession>A0ABR7TTK8</accession>
<proteinExistence type="predicted"/>
<dbReference type="Gene3D" id="3.20.20.80">
    <property type="entry name" value="Glycosidases"/>
    <property type="match status" value="1"/>
</dbReference>
<protein>
    <recommendedName>
        <fullName evidence="3">Glycoside hydrolase family 42 N-terminal domain-containing protein</fullName>
    </recommendedName>
</protein>
<dbReference type="Proteomes" id="UP000659124">
    <property type="component" value="Unassembled WGS sequence"/>
</dbReference>
<dbReference type="EMBL" id="JACVFC010000004">
    <property type="protein sequence ID" value="MBC9933814.1"/>
    <property type="molecule type" value="Genomic_DNA"/>
</dbReference>
<reference evidence="1 2" key="1">
    <citation type="submission" date="2020-09" db="EMBL/GenBank/DDBJ databases">
        <title>Genome sequences of type strains of Chitinophaga qingshengii and Chitinophaga varians.</title>
        <authorList>
            <person name="Kittiwongwattana C."/>
        </authorList>
    </citation>
    <scope>NUCLEOTIDE SEQUENCE [LARGE SCALE GENOMIC DNA]</scope>
    <source>
        <strain evidence="1 2">JCM 30026</strain>
    </source>
</reference>
<keyword evidence="2" id="KW-1185">Reference proteome</keyword>
<evidence type="ECO:0000313" key="2">
    <source>
        <dbReference type="Proteomes" id="UP000659124"/>
    </source>
</evidence>
<sequence>MKKIIAIIIYACIFSFSGYGQWKQDKFILGTFYDPQVKDCKLDTAAYISLLKGVKNCNLELLTGVDGCYDFKFVAYKFKLLSQLGLKGLQINLSSSKKNGVDFNAAQAADWLKFVSGFDAQQRSAFYGYFVYDEPLPKDAAAIRKWMAFVKTKDPGKLAYLNLLPVYVFKTRQEYENYLDSYISPVNSPETPDMISYDFYPFIQGGIKDNYFYNLYILRKKAAGRPLWGCVLTTKHREYTDVGPYQINFMVFAPVTYGFKGLLYFTYQTIVGSSMPFGAAMIADNKQPTNKYFQIQKINAFMRDVWGPIVMNSTSTGVYQISGQPYNQQPEDGETITAGTPLLAAVKNNNMTIGVFKSLVKNGEYNLMLFNKSAQTLKQVPIVLKNNLVSRVSLAVPYTNYRKGVKVFSPLKASYNSSSNTTTVYVDFQGGEGRVLKVSGVSY</sequence>
<comment type="caution">
    <text evidence="1">The sequence shown here is derived from an EMBL/GenBank/DDBJ whole genome shotgun (WGS) entry which is preliminary data.</text>
</comment>
<name>A0ABR7TTK8_9BACT</name>
<evidence type="ECO:0000313" key="1">
    <source>
        <dbReference type="EMBL" id="MBC9933814.1"/>
    </source>
</evidence>